<evidence type="ECO:0000313" key="1">
    <source>
        <dbReference type="EMBL" id="CDM02995.1"/>
    </source>
</evidence>
<dbReference type="EMBL" id="CBXG010000008">
    <property type="protein sequence ID" value="CDM02995.1"/>
    <property type="molecule type" value="Genomic_DNA"/>
</dbReference>
<sequence length="40" mass="4544">MFLDASESILYKNVMCDGLLGGTIADERWLVKDERQVVID</sequence>
<reference evidence="1 2" key="1">
    <citation type="submission" date="2013-12" db="EMBL/GenBank/DDBJ databases">
        <title>Improved hybrid genome assemblies of Bacteroides xylanisolvens SD CC 1b and Bacteroides xylanisolvens SD CC 2a using Illumina and 454 Sequencing.</title>
        <authorList>
            <person name="Ramaraj T."/>
            <person name="Sundararajan A."/>
            <person name="Mudge J."/>
            <person name="Schilkey F.D."/>
            <person name="Delvecchio V."/>
            <person name="Donlon M."/>
            <person name="Ziemer C."/>
        </authorList>
    </citation>
    <scope>NUCLEOTIDE SEQUENCE [LARGE SCALE GENOMIC DNA]</scope>
</reference>
<comment type="caution">
    <text evidence="1">The sequence shown here is derived from an EMBL/GenBank/DDBJ whole genome shotgun (WGS) entry which is preliminary data.</text>
</comment>
<accession>D4VKP2</accession>
<evidence type="ECO:0000313" key="2">
    <source>
        <dbReference type="Proteomes" id="UP000019380"/>
    </source>
</evidence>
<dbReference type="Proteomes" id="UP000019380">
    <property type="component" value="Unassembled WGS sequence"/>
</dbReference>
<protein>
    <submittedName>
        <fullName evidence="1">Uncharacterized protein</fullName>
    </submittedName>
</protein>
<name>D4VKP2_9BACE</name>
<gene>
    <name evidence="1" type="ORF">BN890_5430</name>
</gene>
<organism evidence="1 2">
    <name type="scientific">Bacteroides xylanisolvens SD CC 1b</name>
    <dbReference type="NCBI Taxonomy" id="702447"/>
    <lineage>
        <taxon>Bacteria</taxon>
        <taxon>Pseudomonadati</taxon>
        <taxon>Bacteroidota</taxon>
        <taxon>Bacteroidia</taxon>
        <taxon>Bacteroidales</taxon>
        <taxon>Bacteroidaceae</taxon>
        <taxon>Bacteroides</taxon>
    </lineage>
</organism>
<proteinExistence type="predicted"/>
<dbReference type="AlphaFoldDB" id="D4VKP2"/>